<comment type="function">
    <text evidence="9">Nucleoside triphosphate pyrophosphatase that hydrolyzes dTTP and UTP. May have a dual role in cell division arrest and in preventing the incorporation of modified nucleotides into cellular nucleic acids.</text>
</comment>
<evidence type="ECO:0000313" key="12">
    <source>
        <dbReference type="Proteomes" id="UP000476030"/>
    </source>
</evidence>
<proteinExistence type="inferred from homology"/>
<evidence type="ECO:0000256" key="1">
    <source>
        <dbReference type="ARBA" id="ARBA00001968"/>
    </source>
</evidence>
<dbReference type="PANTHER" id="PTHR43213">
    <property type="entry name" value="BIFUNCTIONAL DTTP/UTP PYROPHOSPHATASE/METHYLTRANSFERASE PROTEIN-RELATED"/>
    <property type="match status" value="1"/>
</dbReference>
<dbReference type="PANTHER" id="PTHR43213:SF5">
    <property type="entry name" value="BIFUNCTIONAL DTTP_UTP PYROPHOSPHATASE_METHYLTRANSFERASE PROTEIN-RELATED"/>
    <property type="match status" value="1"/>
</dbReference>
<dbReference type="Proteomes" id="UP000476030">
    <property type="component" value="Unassembled WGS sequence"/>
</dbReference>
<organism evidence="11 12">
    <name type="scientific">Sneathiella litorea</name>
    <dbReference type="NCBI Taxonomy" id="2606216"/>
    <lineage>
        <taxon>Bacteria</taxon>
        <taxon>Pseudomonadati</taxon>
        <taxon>Pseudomonadota</taxon>
        <taxon>Alphaproteobacteria</taxon>
        <taxon>Sneathiellales</taxon>
        <taxon>Sneathiellaceae</taxon>
        <taxon>Sneathiella</taxon>
    </lineage>
</organism>
<comment type="caution">
    <text evidence="11">The sequence shown here is derived from an EMBL/GenBank/DDBJ whole genome shotgun (WGS) entry which is preliminary data.</text>
</comment>
<dbReference type="EC" id="3.6.1.9" evidence="9"/>
<gene>
    <name evidence="11" type="primary">maf</name>
    <name evidence="11" type="ORF">GQE98_12445</name>
</gene>
<dbReference type="InterPro" id="IPR029001">
    <property type="entry name" value="ITPase-like_fam"/>
</dbReference>
<evidence type="ECO:0000256" key="6">
    <source>
        <dbReference type="ARBA" id="ARBA00050213"/>
    </source>
</evidence>
<dbReference type="PIRSF" id="PIRSF006305">
    <property type="entry name" value="Maf"/>
    <property type="match status" value="1"/>
</dbReference>
<keyword evidence="4 9" id="KW-0378">Hydrolase</keyword>
<dbReference type="RefSeq" id="WP_161315949.1">
    <property type="nucleotide sequence ID" value="NZ_WTUW01000002.1"/>
</dbReference>
<comment type="similarity">
    <text evidence="8">Belongs to the Maf family. YceF subfamily.</text>
</comment>
<reference evidence="11 12" key="1">
    <citation type="submission" date="2019-12" db="EMBL/GenBank/DDBJ databases">
        <title>Snethiella sp. nov. sp. isolated from sea sand.</title>
        <authorList>
            <person name="Kim J."/>
            <person name="Jeong S.E."/>
            <person name="Jung H.S."/>
            <person name="Jeon C.O."/>
        </authorList>
    </citation>
    <scope>NUCLEOTIDE SEQUENCE [LARGE SCALE GENOMIC DNA]</scope>
    <source>
        <strain evidence="11 12">DP05</strain>
    </source>
</reference>
<dbReference type="CDD" id="cd00555">
    <property type="entry name" value="Maf"/>
    <property type="match status" value="1"/>
</dbReference>
<comment type="similarity">
    <text evidence="9">Belongs to the Maf family. YhdE subfamily.</text>
</comment>
<dbReference type="GO" id="GO:0005737">
    <property type="term" value="C:cytoplasm"/>
    <property type="evidence" value="ECO:0007669"/>
    <property type="project" value="UniProtKB-SubCell"/>
</dbReference>
<dbReference type="FunFam" id="3.90.950.10:FF:000005">
    <property type="entry name" value="7-methyl-GTP pyrophosphatase"/>
    <property type="match status" value="1"/>
</dbReference>
<keyword evidence="3 9" id="KW-0963">Cytoplasm</keyword>
<sequence length="222" mass="23978">MGDRTNLPRSAGTAAERDNEINPPLRQPLSLILASASPRRLSLLKQIDVFPDAVDPADIDETANVQERPRDLAQRLAKEKAEAVARRHKNVFLLSADTVVAVGRRALGKAETEDDAYAYLKLLSGRRHHVYTGVTLITPAGEAVSRVASTAVIFKPLDISEIRAYISSGEWHGKAGGYAIQGRAAALIRQIQGSYSNVVGLPLFEVANMLKGKGYPLGAERG</sequence>
<name>A0A6L8WA18_9PROT</name>
<comment type="function">
    <text evidence="7">Nucleoside triphosphate pyrophosphatase that hydrolyzes 7-methyl-GTP (m(7)GTP). May have a dual role in cell division arrest and in preventing the incorporation of modified nucleotides into cellular nucleic acids.</text>
</comment>
<feature type="region of interest" description="Disordered" evidence="10">
    <location>
        <begin position="1"/>
        <end position="23"/>
    </location>
</feature>
<evidence type="ECO:0000256" key="9">
    <source>
        <dbReference type="HAMAP-Rule" id="MF_00528"/>
    </source>
</evidence>
<evidence type="ECO:0000313" key="11">
    <source>
        <dbReference type="EMBL" id="MZR31444.1"/>
    </source>
</evidence>
<dbReference type="Gene3D" id="3.90.950.10">
    <property type="match status" value="1"/>
</dbReference>
<keyword evidence="5 9" id="KW-0546">Nucleotide metabolism</keyword>
<keyword evidence="12" id="KW-1185">Reference proteome</keyword>
<evidence type="ECO:0000256" key="8">
    <source>
        <dbReference type="ARBA" id="ARBA00060749"/>
    </source>
</evidence>
<comment type="subcellular location">
    <subcellularLocation>
        <location evidence="2 9">Cytoplasm</location>
    </subcellularLocation>
</comment>
<dbReference type="GO" id="GO:0047429">
    <property type="term" value="F:nucleoside triphosphate diphosphatase activity"/>
    <property type="evidence" value="ECO:0007669"/>
    <property type="project" value="UniProtKB-EC"/>
</dbReference>
<comment type="cofactor">
    <cofactor evidence="1 9">
        <name>a divalent metal cation</name>
        <dbReference type="ChEBI" id="CHEBI:60240"/>
    </cofactor>
</comment>
<protein>
    <recommendedName>
        <fullName evidence="9">dTTP/UTP pyrophosphatase</fullName>
        <shortName evidence="9">dTTPase/UTPase</shortName>
        <ecNumber evidence="9">3.6.1.9</ecNumber>
    </recommendedName>
    <alternativeName>
        <fullName evidence="9">Nucleoside triphosphate pyrophosphatase</fullName>
    </alternativeName>
    <alternativeName>
        <fullName evidence="9">Nucleotide pyrophosphatase</fullName>
        <shortName evidence="9">Nucleotide PPase</shortName>
    </alternativeName>
</protein>
<evidence type="ECO:0000256" key="5">
    <source>
        <dbReference type="ARBA" id="ARBA00023080"/>
    </source>
</evidence>
<comment type="catalytic activity">
    <reaction evidence="6">
        <text>N(7)-methyl-GTP + H2O = N(7)-methyl-GMP + diphosphate + H(+)</text>
        <dbReference type="Rhea" id="RHEA:58744"/>
        <dbReference type="ChEBI" id="CHEBI:15377"/>
        <dbReference type="ChEBI" id="CHEBI:15378"/>
        <dbReference type="ChEBI" id="CHEBI:33019"/>
        <dbReference type="ChEBI" id="CHEBI:58285"/>
        <dbReference type="ChEBI" id="CHEBI:87133"/>
    </reaction>
</comment>
<comment type="catalytic activity">
    <reaction evidence="9">
        <text>dTTP + H2O = dTMP + diphosphate + H(+)</text>
        <dbReference type="Rhea" id="RHEA:28534"/>
        <dbReference type="ChEBI" id="CHEBI:15377"/>
        <dbReference type="ChEBI" id="CHEBI:15378"/>
        <dbReference type="ChEBI" id="CHEBI:33019"/>
        <dbReference type="ChEBI" id="CHEBI:37568"/>
        <dbReference type="ChEBI" id="CHEBI:63528"/>
        <dbReference type="EC" id="3.6.1.9"/>
    </reaction>
</comment>
<feature type="site" description="Important for substrate specificity" evidence="9">
    <location>
        <position position="39"/>
    </location>
</feature>
<comment type="caution">
    <text evidence="9">Lacks conserved residue(s) required for the propagation of feature annotation.</text>
</comment>
<evidence type="ECO:0000256" key="3">
    <source>
        <dbReference type="ARBA" id="ARBA00022490"/>
    </source>
</evidence>
<dbReference type="Pfam" id="PF02545">
    <property type="entry name" value="Maf"/>
    <property type="match status" value="1"/>
</dbReference>
<feature type="active site" description="Proton acceptor" evidence="9">
    <location>
        <position position="97"/>
    </location>
</feature>
<comment type="catalytic activity">
    <reaction evidence="9">
        <text>UTP + H2O = UMP + diphosphate + H(+)</text>
        <dbReference type="Rhea" id="RHEA:29395"/>
        <dbReference type="ChEBI" id="CHEBI:15377"/>
        <dbReference type="ChEBI" id="CHEBI:15378"/>
        <dbReference type="ChEBI" id="CHEBI:33019"/>
        <dbReference type="ChEBI" id="CHEBI:46398"/>
        <dbReference type="ChEBI" id="CHEBI:57865"/>
        <dbReference type="EC" id="3.6.1.9"/>
    </reaction>
</comment>
<dbReference type="NCBIfam" id="TIGR00172">
    <property type="entry name" value="maf"/>
    <property type="match status" value="1"/>
</dbReference>
<dbReference type="SUPFAM" id="SSF52972">
    <property type="entry name" value="ITPase-like"/>
    <property type="match status" value="1"/>
</dbReference>
<accession>A0A6L8WA18</accession>
<feature type="site" description="Important for substrate specificity" evidence="9">
    <location>
        <position position="98"/>
    </location>
</feature>
<feature type="site" description="Important for substrate specificity" evidence="9">
    <location>
        <position position="181"/>
    </location>
</feature>
<evidence type="ECO:0000256" key="7">
    <source>
        <dbReference type="ARBA" id="ARBA00053369"/>
    </source>
</evidence>
<dbReference type="AlphaFoldDB" id="A0A6L8WA18"/>
<dbReference type="HAMAP" id="MF_00528">
    <property type="entry name" value="Maf"/>
    <property type="match status" value="1"/>
</dbReference>
<evidence type="ECO:0000256" key="2">
    <source>
        <dbReference type="ARBA" id="ARBA00004496"/>
    </source>
</evidence>
<dbReference type="InterPro" id="IPR003697">
    <property type="entry name" value="Maf-like"/>
</dbReference>
<evidence type="ECO:0000256" key="4">
    <source>
        <dbReference type="ARBA" id="ARBA00022801"/>
    </source>
</evidence>
<dbReference type="EMBL" id="WTUW01000002">
    <property type="protein sequence ID" value="MZR31444.1"/>
    <property type="molecule type" value="Genomic_DNA"/>
</dbReference>
<dbReference type="GO" id="GO:0009117">
    <property type="term" value="P:nucleotide metabolic process"/>
    <property type="evidence" value="ECO:0007669"/>
    <property type="project" value="UniProtKB-KW"/>
</dbReference>
<evidence type="ECO:0000256" key="10">
    <source>
        <dbReference type="SAM" id="MobiDB-lite"/>
    </source>
</evidence>